<dbReference type="Proteomes" id="UP000471300">
    <property type="component" value="Unassembled WGS sequence"/>
</dbReference>
<evidence type="ECO:0000313" key="7">
    <source>
        <dbReference type="Proteomes" id="UP000470980"/>
    </source>
</evidence>
<proteinExistence type="predicted"/>
<keyword evidence="1" id="KW-0472">Membrane</keyword>
<dbReference type="RefSeq" id="WP_081538898.1">
    <property type="nucleotide sequence ID" value="NZ_CP090411.1"/>
</dbReference>
<evidence type="ECO:0000259" key="3">
    <source>
        <dbReference type="Pfam" id="PF06030"/>
    </source>
</evidence>
<protein>
    <submittedName>
        <fullName evidence="6">DUF916 and DUF3324 domain-containing protein</fullName>
    </submittedName>
</protein>
<dbReference type="AlphaFoldDB" id="A0ABD6JDH6"/>
<evidence type="ECO:0000313" key="8">
    <source>
        <dbReference type="Proteomes" id="UP000471300"/>
    </source>
</evidence>
<sequence length="348" mass="38910">MVKVKTNSIVKLCLSIVLCICFLQIPHVNADNVSNNVAEFTISPVYPREQKEDDAGYFDLNVKKSTTVPVKVKISNLNKNQDIEYLIKVGNATTNDNGTINYTNFKNKKDTTAKYQLTDFVSKTDSKQKITVKAGSSSEVTVNLKVPKQKFPGTIAGGVYVERLTNSYTNEKNGMNTRNHFSMTLPVILTEQAKAKRIAKMELDKVMVKNGPEVIAKLHNVKPVMFGKLSIDSKITKKNHVKTLIHKNVNNYQVAPNSSFNFLASDSSNQLGAGKYTIDMHLQSGKRKWHLVKDFTITAKQGVPLTKRTGWLGISMVMWIVILILVIIIVGLVVVIVRQKQNLKTKNK</sequence>
<feature type="signal peptide" evidence="2">
    <location>
        <begin position="1"/>
        <end position="30"/>
    </location>
</feature>
<reference evidence="7 8" key="1">
    <citation type="journal article" date="2020" name="Food Funct.">
        <title>Screening of Lactobacillus salivarius strains from the feces of Chinese populations and the evaluation of their effects against intestinal inflammation in mice.</title>
        <authorList>
            <person name="Zhai Q."/>
            <person name="Shen X."/>
            <person name="Cen S."/>
            <person name="Zhang C."/>
            <person name="Tian F."/>
            <person name="Zhao J."/>
            <person name="Zhang H."/>
            <person name="Xue Y."/>
            <person name="Chen W."/>
        </authorList>
    </citation>
    <scope>NUCLEOTIDE SEQUENCE [LARGE SCALE GENOMIC DNA]</scope>
    <source>
        <strain evidence="6 8">FZJTZ28M4.scaf</strain>
        <strain evidence="5 7">FZJTZ9M6.scaf</strain>
    </source>
</reference>
<keyword evidence="1" id="KW-0812">Transmembrane</keyword>
<dbReference type="EMBL" id="VSTU01000007">
    <property type="protein sequence ID" value="MYZ66409.1"/>
    <property type="molecule type" value="Genomic_DNA"/>
</dbReference>
<evidence type="ECO:0000256" key="1">
    <source>
        <dbReference type="SAM" id="Phobius"/>
    </source>
</evidence>
<evidence type="ECO:0000259" key="4">
    <source>
        <dbReference type="Pfam" id="PF11797"/>
    </source>
</evidence>
<feature type="chain" id="PRO_5044727104" evidence="2">
    <location>
        <begin position="31"/>
        <end position="348"/>
    </location>
</feature>
<keyword evidence="1" id="KW-1133">Transmembrane helix</keyword>
<evidence type="ECO:0000313" key="5">
    <source>
        <dbReference type="EMBL" id="MYY73418.1"/>
    </source>
</evidence>
<evidence type="ECO:0000256" key="2">
    <source>
        <dbReference type="SAM" id="SignalP"/>
    </source>
</evidence>
<dbReference type="InterPro" id="IPR021759">
    <property type="entry name" value="WxLIP_HBD"/>
</dbReference>
<dbReference type="Pfam" id="PF11797">
    <property type="entry name" value="WxLIP_HBD"/>
    <property type="match status" value="1"/>
</dbReference>
<keyword evidence="2" id="KW-0732">Signal</keyword>
<dbReference type="InterPro" id="IPR010317">
    <property type="entry name" value="WxLIP_PGBD"/>
</dbReference>
<comment type="caution">
    <text evidence="6">The sequence shown here is derived from an EMBL/GenBank/DDBJ whole genome shotgun (WGS) entry which is preliminary data.</text>
</comment>
<dbReference type="Pfam" id="PF06030">
    <property type="entry name" value="WxLIP_PGBD"/>
    <property type="match status" value="1"/>
</dbReference>
<feature type="transmembrane region" description="Helical" evidence="1">
    <location>
        <begin position="311"/>
        <end position="337"/>
    </location>
</feature>
<accession>A0ABD6JDH6</accession>
<dbReference type="EMBL" id="VSTR01000010">
    <property type="protein sequence ID" value="MYY73418.1"/>
    <property type="molecule type" value="Genomic_DNA"/>
</dbReference>
<gene>
    <name evidence="6" type="ORF">FYL06_05545</name>
    <name evidence="5" type="ORF">FYL10_07070</name>
</gene>
<dbReference type="Proteomes" id="UP000470980">
    <property type="component" value="Unassembled WGS sequence"/>
</dbReference>
<organism evidence="6 8">
    <name type="scientific">Ligilactobacillus salivarius</name>
    <dbReference type="NCBI Taxonomy" id="1624"/>
    <lineage>
        <taxon>Bacteria</taxon>
        <taxon>Bacillati</taxon>
        <taxon>Bacillota</taxon>
        <taxon>Bacilli</taxon>
        <taxon>Lactobacillales</taxon>
        <taxon>Lactobacillaceae</taxon>
        <taxon>Ligilactobacillus</taxon>
    </lineage>
</organism>
<feature type="domain" description="WxL Interacting Protein peptidoglycan binding" evidence="3">
    <location>
        <begin position="40"/>
        <end position="162"/>
    </location>
</feature>
<evidence type="ECO:0000313" key="6">
    <source>
        <dbReference type="EMBL" id="MYZ66409.1"/>
    </source>
</evidence>
<name>A0ABD6JDH6_9LACO</name>
<feature type="domain" description="WxL Interacting Protein host binding" evidence="4">
    <location>
        <begin position="173"/>
        <end position="302"/>
    </location>
</feature>